<accession>A0A8J4A9C5</accession>
<proteinExistence type="predicted"/>
<sequence>MKRRFRRCALVVLGTSLTVAVASCGRAPADDASTPGNSPTAAATSATPCRLTAVENGFTARNIDDAGVIEWAAVIENKCDRVAYGVRVHADALDRLGKEIKVQGGYVGGGADLSVIMPGQTVAVAGTIDAEESDPFTTDDVKSLKVTTGGTGWSKEPNWITVDELTKEWGYWPRVRAVKIHLSARDKDGSVWIDFDLRASGGRTATLMDPFGVVVLRDRSGNVVSGERIQIADHVYQHQRTGVWIPARADPSKTEVYVNQQAPDVY</sequence>
<dbReference type="PROSITE" id="PS51257">
    <property type="entry name" value="PROKAR_LIPOPROTEIN"/>
    <property type="match status" value="1"/>
</dbReference>
<protein>
    <recommendedName>
        <fullName evidence="4">Lipoprotein</fullName>
    </recommendedName>
</protein>
<feature type="chain" id="PRO_5039586403" description="Lipoprotein" evidence="1">
    <location>
        <begin position="23"/>
        <end position="266"/>
    </location>
</feature>
<reference evidence="3" key="1">
    <citation type="journal article" date="2021" name="Int. J. Syst. Evol. Microbiol.">
        <title>Actinocatenispora comari sp. nov., an endophytic actinomycete isolated from aerial parts of Comarum salesowianum.</title>
        <authorList>
            <person name="Oyunbileg N."/>
            <person name="Iizaka Y."/>
            <person name="Hamada M."/>
            <person name="Davaapurev B.O."/>
            <person name="Fukumoto A."/>
            <person name="Tsetseg B."/>
            <person name="Kato F."/>
            <person name="Tamura T."/>
            <person name="Batkhuu J."/>
            <person name="Anzai Y."/>
        </authorList>
    </citation>
    <scope>NUCLEOTIDE SEQUENCE [LARGE SCALE GENOMIC DNA]</scope>
    <source>
        <strain evidence="3">NUM-2625</strain>
    </source>
</reference>
<dbReference type="Proteomes" id="UP000614996">
    <property type="component" value="Unassembled WGS sequence"/>
</dbReference>
<dbReference type="AlphaFoldDB" id="A0A8J4A9C5"/>
<evidence type="ECO:0000313" key="2">
    <source>
        <dbReference type="EMBL" id="GIL26668.1"/>
    </source>
</evidence>
<name>A0A8J4A9C5_9ACTN</name>
<comment type="caution">
    <text evidence="2">The sequence shown here is derived from an EMBL/GenBank/DDBJ whole genome shotgun (WGS) entry which is preliminary data.</text>
</comment>
<evidence type="ECO:0000313" key="3">
    <source>
        <dbReference type="Proteomes" id="UP000614996"/>
    </source>
</evidence>
<dbReference type="RefSeq" id="WP_207124460.1">
    <property type="nucleotide sequence ID" value="NZ_BOPO01000027.1"/>
</dbReference>
<keyword evidence="1" id="KW-0732">Signal</keyword>
<dbReference type="EMBL" id="BOPO01000027">
    <property type="protein sequence ID" value="GIL26668.1"/>
    <property type="molecule type" value="Genomic_DNA"/>
</dbReference>
<evidence type="ECO:0008006" key="4">
    <source>
        <dbReference type="Google" id="ProtNLM"/>
    </source>
</evidence>
<keyword evidence="3" id="KW-1185">Reference proteome</keyword>
<evidence type="ECO:0000256" key="1">
    <source>
        <dbReference type="SAM" id="SignalP"/>
    </source>
</evidence>
<organism evidence="2 3">
    <name type="scientific">Actinocatenispora comari</name>
    <dbReference type="NCBI Taxonomy" id="2807577"/>
    <lineage>
        <taxon>Bacteria</taxon>
        <taxon>Bacillati</taxon>
        <taxon>Actinomycetota</taxon>
        <taxon>Actinomycetes</taxon>
        <taxon>Micromonosporales</taxon>
        <taxon>Micromonosporaceae</taxon>
        <taxon>Actinocatenispora</taxon>
    </lineage>
</organism>
<gene>
    <name evidence="2" type="ORF">NUM_19220</name>
</gene>
<feature type="signal peptide" evidence="1">
    <location>
        <begin position="1"/>
        <end position="22"/>
    </location>
</feature>